<evidence type="ECO:0000313" key="5">
    <source>
        <dbReference type="Proteomes" id="UP000253740"/>
    </source>
</evidence>
<evidence type="ECO:0000313" key="4">
    <source>
        <dbReference type="EMBL" id="GAP67489.1"/>
    </source>
</evidence>
<gene>
    <name evidence="3" type="ORF">MBSD_0882</name>
    <name evidence="4" type="ORF">MBSD_n2816</name>
</gene>
<reference evidence="4" key="2">
    <citation type="submission" date="2015-08" db="EMBL/GenBank/DDBJ databases">
        <title>Complete DNA Sequence of Pseudomonas syringae pv. actinidiae, the Causal Agent of Kiwifruit Canker Disease.</title>
        <authorList>
            <person name="Rikkerink E.H.A."/>
            <person name="Fineran P.C."/>
        </authorList>
    </citation>
    <scope>NUCLEOTIDE SEQUENCE</scope>
    <source>
        <strain evidence="4">SkMP5</strain>
    </source>
</reference>
<dbReference type="Pfam" id="PF07883">
    <property type="entry name" value="Cupin_2"/>
    <property type="match status" value="1"/>
</dbReference>
<keyword evidence="1" id="KW-0479">Metal-binding</keyword>
<name>A0A0K8QRC1_9GAMM</name>
<protein>
    <submittedName>
        <fullName evidence="4">Cupin</fullName>
    </submittedName>
</protein>
<dbReference type="EMBL" id="DF970277">
    <property type="protein sequence ID" value="GAP67489.1"/>
    <property type="molecule type" value="Genomic_DNA"/>
</dbReference>
<dbReference type="EMBL" id="DF952378">
    <property type="protein sequence ID" value="GAN44358.1"/>
    <property type="molecule type" value="Genomic_DNA"/>
</dbReference>
<dbReference type="InterPro" id="IPR051610">
    <property type="entry name" value="GPI/OXD"/>
</dbReference>
<dbReference type="InterPro" id="IPR011051">
    <property type="entry name" value="RmlC_Cupin_sf"/>
</dbReference>
<dbReference type="STRING" id="1475481.GCA_000953855_02866"/>
<dbReference type="PANTHER" id="PTHR35848">
    <property type="entry name" value="OXALATE-BINDING PROTEIN"/>
    <property type="match status" value="1"/>
</dbReference>
<dbReference type="PANTHER" id="PTHR35848:SF6">
    <property type="entry name" value="CUPIN TYPE-2 DOMAIN-CONTAINING PROTEIN"/>
    <property type="match status" value="1"/>
</dbReference>
<dbReference type="HOGENOM" id="CLU_119066_0_0_6"/>
<dbReference type="GO" id="GO:0046872">
    <property type="term" value="F:metal ion binding"/>
    <property type="evidence" value="ECO:0007669"/>
    <property type="project" value="UniProtKB-KW"/>
</dbReference>
<dbReference type="CDD" id="cd02224">
    <property type="entry name" value="cupin_SPO2919-like"/>
    <property type="match status" value="1"/>
</dbReference>
<proteinExistence type="predicted"/>
<dbReference type="SUPFAM" id="SSF51182">
    <property type="entry name" value="RmlC-like cupins"/>
    <property type="match status" value="1"/>
</dbReference>
<dbReference type="RefSeq" id="WP_062538034.1">
    <property type="nucleotide sequence ID" value="NZ_DF970277.1"/>
</dbReference>
<keyword evidence="5" id="KW-1185">Reference proteome</keyword>
<dbReference type="InterPro" id="IPR014710">
    <property type="entry name" value="RmlC-like_jellyroll"/>
</dbReference>
<reference evidence="3" key="1">
    <citation type="submission" date="2015-03" db="EMBL/GenBank/DDBJ databases">
        <title>Draft genome sequence of Mizugakiibacter sediminis skMP5.</title>
        <authorList>
            <person name="Watanabe T."/>
            <person name="Kojima H."/>
            <person name="Fukui M."/>
        </authorList>
    </citation>
    <scope>NUCLEOTIDE SEQUENCE</scope>
    <source>
        <strain evidence="3">SkMP5</strain>
    </source>
</reference>
<organism evidence="4">
    <name type="scientific">Mizugakiibacter sediminis</name>
    <dbReference type="NCBI Taxonomy" id="1475481"/>
    <lineage>
        <taxon>Bacteria</taxon>
        <taxon>Pseudomonadati</taxon>
        <taxon>Pseudomonadota</taxon>
        <taxon>Gammaproteobacteria</taxon>
        <taxon>Lysobacterales</taxon>
        <taxon>Rhodanobacteraceae</taxon>
        <taxon>Mizugakiibacter</taxon>
    </lineage>
</organism>
<dbReference type="InterPro" id="IPR013096">
    <property type="entry name" value="Cupin_2"/>
</dbReference>
<dbReference type="Proteomes" id="UP000253740">
    <property type="component" value="Unassembled WGS sequence"/>
</dbReference>
<accession>A0A0K8QRC1</accession>
<evidence type="ECO:0000313" key="3">
    <source>
        <dbReference type="EMBL" id="GAN44358.1"/>
    </source>
</evidence>
<dbReference type="Gene3D" id="2.60.120.10">
    <property type="entry name" value="Jelly Rolls"/>
    <property type="match status" value="1"/>
</dbReference>
<feature type="domain" description="Cupin type-2" evidence="2">
    <location>
        <begin position="55"/>
        <end position="125"/>
    </location>
</feature>
<evidence type="ECO:0000256" key="1">
    <source>
        <dbReference type="ARBA" id="ARBA00022723"/>
    </source>
</evidence>
<evidence type="ECO:0000259" key="2">
    <source>
        <dbReference type="Pfam" id="PF07883"/>
    </source>
</evidence>
<dbReference type="AlphaFoldDB" id="A0A0K8QRC1"/>
<sequence>MDASPSPVLNIADVELQPRPPAFAAKGEAAQRYDARMGFIGPRVGAQKLGYNITAVSPGKRAFPRHNHRVNEEMFFVLEGSGEVRIGDRTWPLRAGDIVACPPGGPETAHQIVNTGTTELKYLAVSTRQYPEICDYPDSGKYGILAEWPGPDGKPQPFRVVGRHGESVDYWEGE</sequence>